<sequence length="199" mass="22606">MLFTAAPGRVPEPFPLGNAAQSIHFGRSLAMFHTAADTFGSVHERPPLDLKYLLDRSLALLQPFLNHRLEDWKYLLSLVTEIRMRFADPISSHLDWGPIHGDAFSANATLAGDRVTWFDFDLCGPGWRVFDLAGAYGSAMGQERTDEERQQVWLSFLEGYREKRQVTDETLAIIPTMHILLMVYFMAINLEKGPLYGFQ</sequence>
<feature type="domain" description="Aminoglycoside phosphotransferase" evidence="3">
    <location>
        <begin position="2"/>
        <end position="162"/>
    </location>
</feature>
<evidence type="ECO:0000259" key="3">
    <source>
        <dbReference type="Pfam" id="PF01636"/>
    </source>
</evidence>
<dbReference type="RefSeq" id="WP_201360260.1">
    <property type="nucleotide sequence ID" value="NZ_BNJJ01000002.1"/>
</dbReference>
<keyword evidence="5" id="KW-1185">Reference proteome</keyword>
<protein>
    <recommendedName>
        <fullName evidence="3">Aminoglycoside phosphotransferase domain-containing protein</fullName>
    </recommendedName>
</protein>
<dbReference type="Gene3D" id="3.90.1200.10">
    <property type="match status" value="1"/>
</dbReference>
<accession>A0ABQ3VB03</accession>
<keyword evidence="2" id="KW-1133">Transmembrane helix</keyword>
<dbReference type="Pfam" id="PF01636">
    <property type="entry name" value="APH"/>
    <property type="match status" value="1"/>
</dbReference>
<dbReference type="PANTHER" id="PTHR21064">
    <property type="entry name" value="AMINOGLYCOSIDE PHOSPHOTRANSFERASE DOMAIN-CONTAINING PROTEIN-RELATED"/>
    <property type="match status" value="1"/>
</dbReference>
<gene>
    <name evidence="4" type="ORF">KSZ_05990</name>
</gene>
<evidence type="ECO:0000256" key="1">
    <source>
        <dbReference type="ARBA" id="ARBA00038240"/>
    </source>
</evidence>
<keyword evidence="2" id="KW-0812">Transmembrane</keyword>
<comment type="caution">
    <text evidence="4">The sequence shown here is derived from an EMBL/GenBank/DDBJ whole genome shotgun (WGS) entry which is preliminary data.</text>
</comment>
<evidence type="ECO:0000256" key="2">
    <source>
        <dbReference type="SAM" id="Phobius"/>
    </source>
</evidence>
<dbReference type="Proteomes" id="UP000635565">
    <property type="component" value="Unassembled WGS sequence"/>
</dbReference>
<dbReference type="EMBL" id="BNJJ01000002">
    <property type="protein sequence ID" value="GHO82593.1"/>
    <property type="molecule type" value="Genomic_DNA"/>
</dbReference>
<dbReference type="InterPro" id="IPR011009">
    <property type="entry name" value="Kinase-like_dom_sf"/>
</dbReference>
<dbReference type="InterPro" id="IPR050249">
    <property type="entry name" value="Pseudomonas-type_ThrB"/>
</dbReference>
<organism evidence="4 5">
    <name type="scientific">Dictyobacter formicarum</name>
    <dbReference type="NCBI Taxonomy" id="2778368"/>
    <lineage>
        <taxon>Bacteria</taxon>
        <taxon>Bacillati</taxon>
        <taxon>Chloroflexota</taxon>
        <taxon>Ktedonobacteria</taxon>
        <taxon>Ktedonobacterales</taxon>
        <taxon>Dictyobacteraceae</taxon>
        <taxon>Dictyobacter</taxon>
    </lineage>
</organism>
<feature type="transmembrane region" description="Helical" evidence="2">
    <location>
        <begin position="171"/>
        <end position="190"/>
    </location>
</feature>
<reference evidence="4 5" key="1">
    <citation type="journal article" date="2021" name="Int. J. Syst. Evol. Microbiol.">
        <title>Reticulibacter mediterranei gen. nov., sp. nov., within the new family Reticulibacteraceae fam. nov., and Ktedonospora formicarum gen. nov., sp. nov., Ktedonobacter robiniae sp. nov., Dictyobacter formicarum sp. nov. and Dictyobacter arantiisoli sp. nov., belonging to the class Ktedonobacteria.</title>
        <authorList>
            <person name="Yabe S."/>
            <person name="Zheng Y."/>
            <person name="Wang C.M."/>
            <person name="Sakai Y."/>
            <person name="Abe K."/>
            <person name="Yokota A."/>
            <person name="Donadio S."/>
            <person name="Cavaletti L."/>
            <person name="Monciardini P."/>
        </authorList>
    </citation>
    <scope>NUCLEOTIDE SEQUENCE [LARGE SCALE GENOMIC DNA]</scope>
    <source>
        <strain evidence="4 5">SOSP1-9</strain>
    </source>
</reference>
<proteinExistence type="inferred from homology"/>
<evidence type="ECO:0000313" key="5">
    <source>
        <dbReference type="Proteomes" id="UP000635565"/>
    </source>
</evidence>
<dbReference type="InterPro" id="IPR002575">
    <property type="entry name" value="Aminoglycoside_PTrfase"/>
</dbReference>
<keyword evidence="2" id="KW-0472">Membrane</keyword>
<comment type="similarity">
    <text evidence="1">Belongs to the pseudomonas-type ThrB family.</text>
</comment>
<dbReference type="PANTHER" id="PTHR21064:SF6">
    <property type="entry name" value="AMINOGLYCOSIDE PHOSPHOTRANSFERASE DOMAIN-CONTAINING PROTEIN"/>
    <property type="match status" value="1"/>
</dbReference>
<evidence type="ECO:0000313" key="4">
    <source>
        <dbReference type="EMBL" id="GHO82593.1"/>
    </source>
</evidence>
<dbReference type="SUPFAM" id="SSF56112">
    <property type="entry name" value="Protein kinase-like (PK-like)"/>
    <property type="match status" value="1"/>
</dbReference>
<name>A0ABQ3VB03_9CHLR</name>